<feature type="coiled-coil region" evidence="3">
    <location>
        <begin position="50"/>
        <end position="77"/>
    </location>
</feature>
<keyword evidence="2" id="KW-0539">Nucleus</keyword>
<feature type="compositionally biased region" description="Low complexity" evidence="4">
    <location>
        <begin position="120"/>
        <end position="134"/>
    </location>
</feature>
<evidence type="ECO:0000313" key="6">
    <source>
        <dbReference type="EMBL" id="OBZ76554.1"/>
    </source>
</evidence>
<evidence type="ECO:0000256" key="3">
    <source>
        <dbReference type="SAM" id="Coils"/>
    </source>
</evidence>
<proteinExistence type="predicted"/>
<organism evidence="6 7">
    <name type="scientific">Grifola frondosa</name>
    <name type="common">Maitake</name>
    <name type="synonym">Polyporus frondosus</name>
    <dbReference type="NCBI Taxonomy" id="5627"/>
    <lineage>
        <taxon>Eukaryota</taxon>
        <taxon>Fungi</taxon>
        <taxon>Dikarya</taxon>
        <taxon>Basidiomycota</taxon>
        <taxon>Agaricomycotina</taxon>
        <taxon>Agaricomycetes</taxon>
        <taxon>Polyporales</taxon>
        <taxon>Grifolaceae</taxon>
        <taxon>Grifola</taxon>
    </lineage>
</organism>
<feature type="domain" description="INO80 complex subunit F" evidence="5">
    <location>
        <begin position="53"/>
        <end position="99"/>
    </location>
</feature>
<keyword evidence="7" id="KW-1185">Reference proteome</keyword>
<dbReference type="OMA" id="SHAISMK"/>
<feature type="region of interest" description="Disordered" evidence="4">
    <location>
        <begin position="100"/>
        <end position="134"/>
    </location>
</feature>
<gene>
    <name evidence="6" type="ORF">A0H81_03851</name>
</gene>
<evidence type="ECO:0000256" key="4">
    <source>
        <dbReference type="SAM" id="MobiDB-lite"/>
    </source>
</evidence>
<accession>A0A1C7MNM3</accession>
<dbReference type="GO" id="GO:0005634">
    <property type="term" value="C:nucleus"/>
    <property type="evidence" value="ECO:0007669"/>
    <property type="project" value="UniProtKB-SubCell"/>
</dbReference>
<dbReference type="EMBL" id="LUGG01000003">
    <property type="protein sequence ID" value="OBZ76554.1"/>
    <property type="molecule type" value="Genomic_DNA"/>
</dbReference>
<sequence>MSRQPSPPIPNYHINPPATFAPPALAALPAYAYKQKQKQFVSGITAGVEDVKYQAKYKELKKKVKEIESDNDRLYFKLLLAKKNIRRMNLERAILYERLAAVPPTPGRHTQELPSTKTHSSTNSSQPSQSTRAP</sequence>
<evidence type="ECO:0000256" key="2">
    <source>
        <dbReference type="ARBA" id="ARBA00023242"/>
    </source>
</evidence>
<comment type="subcellular location">
    <subcellularLocation>
        <location evidence="1">Nucleus</location>
    </subcellularLocation>
</comment>
<dbReference type="Proteomes" id="UP000092993">
    <property type="component" value="Unassembled WGS sequence"/>
</dbReference>
<dbReference type="OrthoDB" id="10070927at2759"/>
<evidence type="ECO:0000256" key="1">
    <source>
        <dbReference type="ARBA" id="ARBA00004123"/>
    </source>
</evidence>
<evidence type="ECO:0000313" key="7">
    <source>
        <dbReference type="Proteomes" id="UP000092993"/>
    </source>
</evidence>
<keyword evidence="3" id="KW-0175">Coiled coil</keyword>
<evidence type="ECO:0000259" key="5">
    <source>
        <dbReference type="Pfam" id="PF24245"/>
    </source>
</evidence>
<dbReference type="STRING" id="5627.A0A1C7MNM3"/>
<reference evidence="6 7" key="1">
    <citation type="submission" date="2016-03" db="EMBL/GenBank/DDBJ databases">
        <title>Whole genome sequencing of Grifola frondosa 9006-11.</title>
        <authorList>
            <person name="Min B."/>
            <person name="Park H."/>
            <person name="Kim J.-G."/>
            <person name="Cho H."/>
            <person name="Oh Y.-L."/>
            <person name="Kong W.-S."/>
            <person name="Choi I.-G."/>
        </authorList>
    </citation>
    <scope>NUCLEOTIDE SEQUENCE [LARGE SCALE GENOMIC DNA]</scope>
    <source>
        <strain evidence="6 7">9006-11</strain>
    </source>
</reference>
<dbReference type="AlphaFoldDB" id="A0A1C7MNM3"/>
<comment type="caution">
    <text evidence="6">The sequence shown here is derived from an EMBL/GenBank/DDBJ whole genome shotgun (WGS) entry which is preliminary data.</text>
</comment>
<dbReference type="InterPro" id="IPR056513">
    <property type="entry name" value="INO80F"/>
</dbReference>
<name>A0A1C7MNM3_GRIFR</name>
<dbReference type="Pfam" id="PF24245">
    <property type="entry name" value="INO80F"/>
    <property type="match status" value="1"/>
</dbReference>
<protein>
    <recommendedName>
        <fullName evidence="5">INO80 complex subunit F domain-containing protein</fullName>
    </recommendedName>
</protein>